<evidence type="ECO:0000313" key="5">
    <source>
        <dbReference type="EMBL" id="NNG65766.1"/>
    </source>
</evidence>
<keyword evidence="2" id="KW-0812">Transmembrane</keyword>
<dbReference type="Gene3D" id="2.20.230.10">
    <property type="entry name" value="Resuscitation-promoting factor rpfb"/>
    <property type="match status" value="1"/>
</dbReference>
<dbReference type="SMART" id="SM01208">
    <property type="entry name" value="G5"/>
    <property type="match status" value="1"/>
</dbReference>
<feature type="domain" description="LysM" evidence="4">
    <location>
        <begin position="191"/>
        <end position="234"/>
    </location>
</feature>
<dbReference type="Pfam" id="PF01476">
    <property type="entry name" value="LysM"/>
    <property type="match status" value="1"/>
</dbReference>
<evidence type="ECO:0000259" key="3">
    <source>
        <dbReference type="PROSITE" id="PS51109"/>
    </source>
</evidence>
<dbReference type="InterPro" id="IPR018392">
    <property type="entry name" value="LysM"/>
</dbReference>
<dbReference type="InterPro" id="IPR036779">
    <property type="entry name" value="LysM_dom_sf"/>
</dbReference>
<evidence type="ECO:0000313" key="6">
    <source>
        <dbReference type="Proteomes" id="UP000529861"/>
    </source>
</evidence>
<evidence type="ECO:0000256" key="2">
    <source>
        <dbReference type="SAM" id="Phobius"/>
    </source>
</evidence>
<dbReference type="PROSITE" id="PS51782">
    <property type="entry name" value="LYSM"/>
    <property type="match status" value="1"/>
</dbReference>
<accession>A0A7Y2PK51</accession>
<keyword evidence="2" id="KW-1133">Transmembrane helix</keyword>
<dbReference type="PANTHER" id="PTHR21666:SF270">
    <property type="entry name" value="MUREIN HYDROLASE ACTIVATOR ENVC"/>
    <property type="match status" value="1"/>
</dbReference>
<dbReference type="Gene3D" id="3.10.350.10">
    <property type="entry name" value="LysM domain"/>
    <property type="match status" value="1"/>
</dbReference>
<proteinExistence type="predicted"/>
<organism evidence="5 6">
    <name type="scientific">Caldanaerobacter subterraneus</name>
    <dbReference type="NCBI Taxonomy" id="911092"/>
    <lineage>
        <taxon>Bacteria</taxon>
        <taxon>Bacillati</taxon>
        <taxon>Bacillota</taxon>
        <taxon>Clostridia</taxon>
        <taxon>Thermoanaerobacterales</taxon>
        <taxon>Thermoanaerobacteraceae</taxon>
        <taxon>Caldanaerobacter</taxon>
    </lineage>
</organism>
<reference evidence="5 6" key="1">
    <citation type="submission" date="2020-04" db="EMBL/GenBank/DDBJ databases">
        <title>Draft genome sequence of Caldanaerobacter sunterraneus. strain 1523vc isolated from Griffin hot spring, Kamchatka, Russia.</title>
        <authorList>
            <person name="Toshchakov S.V."/>
            <person name="Podosokorskaya O.A."/>
            <person name="Kublanov I.V."/>
            <person name="Korzhenkov A."/>
            <person name="Patrushev M.V."/>
        </authorList>
    </citation>
    <scope>NUCLEOTIDE SEQUENCE [LARGE SCALE GENOMIC DNA]</scope>
    <source>
        <strain evidence="5 6">1523vc</strain>
    </source>
</reference>
<dbReference type="AlphaFoldDB" id="A0A7Y2PK51"/>
<evidence type="ECO:0000259" key="4">
    <source>
        <dbReference type="PROSITE" id="PS51782"/>
    </source>
</evidence>
<dbReference type="SUPFAM" id="SSF51261">
    <property type="entry name" value="Duplicated hybrid motif"/>
    <property type="match status" value="1"/>
</dbReference>
<dbReference type="PROSITE" id="PS51109">
    <property type="entry name" value="G5"/>
    <property type="match status" value="1"/>
</dbReference>
<dbReference type="RefSeq" id="WP_170269918.1">
    <property type="nucleotide sequence ID" value="NZ_JABEQB010000001.1"/>
</dbReference>
<dbReference type="InterPro" id="IPR050570">
    <property type="entry name" value="Cell_wall_metabolism_enzyme"/>
</dbReference>
<dbReference type="CDD" id="cd00118">
    <property type="entry name" value="LysM"/>
    <property type="match status" value="1"/>
</dbReference>
<evidence type="ECO:0000256" key="1">
    <source>
        <dbReference type="ARBA" id="ARBA00022729"/>
    </source>
</evidence>
<dbReference type="PANTHER" id="PTHR21666">
    <property type="entry name" value="PEPTIDASE-RELATED"/>
    <property type="match status" value="1"/>
</dbReference>
<name>A0A7Y2PK51_9THEO</name>
<gene>
    <name evidence="5" type="ORF">HKI81_00630</name>
</gene>
<dbReference type="InterPro" id="IPR011055">
    <property type="entry name" value="Dup_hybrid_motif"/>
</dbReference>
<protein>
    <submittedName>
        <fullName evidence="5">Peptidoglycan DD-metalloendopeptidase family protein</fullName>
    </submittedName>
</protein>
<feature type="domain" description="G5" evidence="3">
    <location>
        <begin position="241"/>
        <end position="321"/>
    </location>
</feature>
<dbReference type="Gene3D" id="2.70.70.10">
    <property type="entry name" value="Glucose Permease (Domain IIA)"/>
    <property type="match status" value="1"/>
</dbReference>
<dbReference type="InterPro" id="IPR016047">
    <property type="entry name" value="M23ase_b-sheet_dom"/>
</dbReference>
<dbReference type="Proteomes" id="UP000529861">
    <property type="component" value="Unassembled WGS sequence"/>
</dbReference>
<dbReference type="SMART" id="SM00257">
    <property type="entry name" value="LysM"/>
    <property type="match status" value="1"/>
</dbReference>
<dbReference type="CDD" id="cd12797">
    <property type="entry name" value="M23_peptidase"/>
    <property type="match status" value="1"/>
</dbReference>
<dbReference type="Pfam" id="PF01551">
    <property type="entry name" value="Peptidase_M23"/>
    <property type="match status" value="1"/>
</dbReference>
<dbReference type="GO" id="GO:0004222">
    <property type="term" value="F:metalloendopeptidase activity"/>
    <property type="evidence" value="ECO:0007669"/>
    <property type="project" value="TreeGrafter"/>
</dbReference>
<sequence length="449" mass="50704">MGKVGSESYKFLLFLKEYQKNLIAFLFALFLGLAFVVYENGFAYNVLVDGVSIGVTRDVEGVKRAVEEIKKEEMQKWGDVVFDQEISFERIRVSGERVKDAREIEASLKKILSLTCKAYAIEVNGKPVAFLKSKEEAYKTLEDLKSEYKKDADKIYFKEEIKIKSKYISPTKLVEEKEALEILRKPLKEAVTYEVKENDSLWSIAREHDMYIQDILKLNPGLTENLKPGQIIYLSKEVPLVTVVTEKEVTYKEEIPFNTKFTKDDKLFVNQSKVLVEGEKGLKEIKAVVISHNGVEVKRDIKEERVLKEPISKIVAVGSRRVSYVATGYFSYPARGTITSRFGPRWGGFHTGVDIAARYGSPIYASDGGTVIFAGWESGYGYLVKIDHHNGYVTYYGHASKLLVKVGDKVEKGQKIALVGATGHATGPHVHFEVRKNGVPIDPMRFLGR</sequence>
<dbReference type="EMBL" id="JABEQB010000001">
    <property type="protein sequence ID" value="NNG65766.1"/>
    <property type="molecule type" value="Genomic_DNA"/>
</dbReference>
<dbReference type="InterPro" id="IPR011098">
    <property type="entry name" value="G5_dom"/>
</dbReference>
<comment type="caution">
    <text evidence="5">The sequence shown here is derived from an EMBL/GenBank/DDBJ whole genome shotgun (WGS) entry which is preliminary data.</text>
</comment>
<dbReference type="Pfam" id="PF07501">
    <property type="entry name" value="G5"/>
    <property type="match status" value="1"/>
</dbReference>
<keyword evidence="2" id="KW-0472">Membrane</keyword>
<keyword evidence="1" id="KW-0732">Signal</keyword>
<feature type="transmembrane region" description="Helical" evidence="2">
    <location>
        <begin position="21"/>
        <end position="38"/>
    </location>
</feature>